<dbReference type="SUPFAM" id="SSF51182">
    <property type="entry name" value="RmlC-like cupins"/>
    <property type="match status" value="1"/>
</dbReference>
<dbReference type="GO" id="GO:0005737">
    <property type="term" value="C:cytoplasm"/>
    <property type="evidence" value="ECO:0007669"/>
    <property type="project" value="TreeGrafter"/>
</dbReference>
<dbReference type="Gene3D" id="2.60.120.10">
    <property type="entry name" value="Jelly Rolls"/>
    <property type="match status" value="2"/>
</dbReference>
<dbReference type="CDD" id="cd07000">
    <property type="entry name" value="cupin_HGO_N"/>
    <property type="match status" value="1"/>
</dbReference>
<dbReference type="FunFam" id="2.60.120.10:FF:000034">
    <property type="entry name" value="Homogentisate 1,2-dioxygenase"/>
    <property type="match status" value="1"/>
</dbReference>
<evidence type="ECO:0000256" key="10">
    <source>
        <dbReference type="PIRSR" id="PIRSR605708-1"/>
    </source>
</evidence>
<dbReference type="Pfam" id="PF04209">
    <property type="entry name" value="HgmA_C"/>
    <property type="match status" value="1"/>
</dbReference>
<feature type="binding site" evidence="11">
    <location>
        <position position="335"/>
    </location>
    <ligand>
        <name>Fe cation</name>
        <dbReference type="ChEBI" id="CHEBI:24875"/>
    </ligand>
</feature>
<dbReference type="OrthoDB" id="9811253at2"/>
<keyword evidence="7 11" id="KW-0408">Iron</keyword>
<keyword evidence="6" id="KW-0560">Oxidoreductase</keyword>
<dbReference type="GO" id="GO:0006572">
    <property type="term" value="P:L-tyrosine catabolic process"/>
    <property type="evidence" value="ECO:0007669"/>
    <property type="project" value="UniProtKB-UniRule"/>
</dbReference>
<dbReference type="NCBIfam" id="TIGR01015">
    <property type="entry name" value="hmgA"/>
    <property type="match status" value="1"/>
</dbReference>
<dbReference type="STRING" id="314278.NB231_10563"/>
<name>A4BNU0_9GAMM</name>
<evidence type="ECO:0000256" key="9">
    <source>
        <dbReference type="NCBIfam" id="TIGR01015"/>
    </source>
</evidence>
<keyword evidence="8" id="KW-0585">Phenylalanine catabolism</keyword>
<evidence type="ECO:0000256" key="6">
    <source>
        <dbReference type="ARBA" id="ARBA00023002"/>
    </source>
</evidence>
<gene>
    <name evidence="14" type="ORF">NB231_10563</name>
</gene>
<keyword evidence="5 14" id="KW-0223">Dioxygenase</keyword>
<proteinExistence type="inferred from homology"/>
<feature type="domain" description="Homogentisate 1,2-dioxygenase C-terminal" evidence="12">
    <location>
        <begin position="281"/>
        <end position="431"/>
    </location>
</feature>
<dbReference type="eggNOG" id="COG3508">
    <property type="taxonomic scope" value="Bacteria"/>
</dbReference>
<evidence type="ECO:0000256" key="11">
    <source>
        <dbReference type="PIRSR" id="PIRSR605708-2"/>
    </source>
</evidence>
<keyword evidence="15" id="KW-1185">Reference proteome</keyword>
<dbReference type="InterPro" id="IPR046452">
    <property type="entry name" value="HgmA_N"/>
</dbReference>
<feature type="binding site" evidence="11">
    <location>
        <position position="341"/>
    </location>
    <ligand>
        <name>Fe cation</name>
        <dbReference type="ChEBI" id="CHEBI:24875"/>
    </ligand>
</feature>
<dbReference type="EC" id="1.13.11.5" evidence="9"/>
<keyword evidence="3 11" id="KW-0479">Metal-binding</keyword>
<evidence type="ECO:0000256" key="5">
    <source>
        <dbReference type="ARBA" id="ARBA00022964"/>
    </source>
</evidence>
<evidence type="ECO:0000259" key="12">
    <source>
        <dbReference type="Pfam" id="PF04209"/>
    </source>
</evidence>
<evidence type="ECO:0000256" key="3">
    <source>
        <dbReference type="ARBA" id="ARBA00022723"/>
    </source>
</evidence>
<dbReference type="HOGENOM" id="CLU_027174_0_0_6"/>
<accession>A4BNU0</accession>
<feature type="binding site" evidence="11">
    <location>
        <position position="371"/>
    </location>
    <ligand>
        <name>homogentisate</name>
        <dbReference type="ChEBI" id="CHEBI:16169"/>
    </ligand>
</feature>
<dbReference type="PANTHER" id="PTHR11056:SF0">
    <property type="entry name" value="HOMOGENTISATE 1,2-DIOXYGENASE"/>
    <property type="match status" value="1"/>
</dbReference>
<dbReference type="PANTHER" id="PTHR11056">
    <property type="entry name" value="HOMOGENTISATE 1,2-DIOXYGENASE"/>
    <property type="match status" value="1"/>
</dbReference>
<comment type="cofactor">
    <cofactor evidence="1 11">
        <name>Fe cation</name>
        <dbReference type="ChEBI" id="CHEBI:24875"/>
    </cofactor>
</comment>
<evidence type="ECO:0000256" key="8">
    <source>
        <dbReference type="ARBA" id="ARBA00023232"/>
    </source>
</evidence>
<comment type="similarity">
    <text evidence="2">Belongs to the homogentisate dioxygenase family.</text>
</comment>
<dbReference type="Proteomes" id="UP000003374">
    <property type="component" value="Unassembled WGS sequence"/>
</dbReference>
<evidence type="ECO:0000313" key="15">
    <source>
        <dbReference type="Proteomes" id="UP000003374"/>
    </source>
</evidence>
<evidence type="ECO:0000313" key="14">
    <source>
        <dbReference type="EMBL" id="EAR22889.1"/>
    </source>
</evidence>
<protein>
    <recommendedName>
        <fullName evidence="9">Homogentisate 1,2-dioxygenase</fullName>
        <ecNumber evidence="9">1.13.11.5</ecNumber>
    </recommendedName>
</protein>
<dbReference type="InterPro" id="IPR014710">
    <property type="entry name" value="RmlC-like_jellyroll"/>
</dbReference>
<dbReference type="EMBL" id="AAOF01000002">
    <property type="protein sequence ID" value="EAR22889.1"/>
    <property type="molecule type" value="Genomic_DNA"/>
</dbReference>
<comment type="caution">
    <text evidence="14">The sequence shown here is derived from an EMBL/GenBank/DDBJ whole genome shotgun (WGS) entry which is preliminary data.</text>
</comment>
<feature type="active site" description="Proton acceptor" evidence="10">
    <location>
        <position position="292"/>
    </location>
</feature>
<reference evidence="14 15" key="1">
    <citation type="submission" date="2006-02" db="EMBL/GenBank/DDBJ databases">
        <authorList>
            <person name="Waterbury J."/>
            <person name="Ferriera S."/>
            <person name="Johnson J."/>
            <person name="Kravitz S."/>
            <person name="Halpern A."/>
            <person name="Remington K."/>
            <person name="Beeson K."/>
            <person name="Tran B."/>
            <person name="Rogers Y.-H."/>
            <person name="Friedman R."/>
            <person name="Venter J.C."/>
        </authorList>
    </citation>
    <scope>NUCLEOTIDE SEQUENCE [LARGE SCALE GENOMIC DNA]</scope>
    <source>
        <strain evidence="14 15">Nb-231</strain>
    </source>
</reference>
<organism evidence="14 15">
    <name type="scientific">Nitrococcus mobilis Nb-231</name>
    <dbReference type="NCBI Taxonomy" id="314278"/>
    <lineage>
        <taxon>Bacteria</taxon>
        <taxon>Pseudomonadati</taxon>
        <taxon>Pseudomonadota</taxon>
        <taxon>Gammaproteobacteria</taxon>
        <taxon>Chromatiales</taxon>
        <taxon>Ectothiorhodospiraceae</taxon>
        <taxon>Nitrococcus</taxon>
    </lineage>
</organism>
<dbReference type="InterPro" id="IPR005708">
    <property type="entry name" value="Homogentis_dOase"/>
</dbReference>
<feature type="domain" description="Homogentisate 1,2-dioxygenase N-terminal" evidence="13">
    <location>
        <begin position="9"/>
        <end position="279"/>
    </location>
</feature>
<dbReference type="GO" id="GO:0004411">
    <property type="term" value="F:homogentisate 1,2-dioxygenase activity"/>
    <property type="evidence" value="ECO:0007669"/>
    <property type="project" value="UniProtKB-UniRule"/>
</dbReference>
<feature type="binding site" evidence="11">
    <location>
        <position position="350"/>
    </location>
    <ligand>
        <name>homogentisate</name>
        <dbReference type="ChEBI" id="CHEBI:16169"/>
    </ligand>
</feature>
<evidence type="ECO:0000256" key="1">
    <source>
        <dbReference type="ARBA" id="ARBA00001962"/>
    </source>
</evidence>
<dbReference type="Pfam" id="PF20510">
    <property type="entry name" value="HgmA_N"/>
    <property type="match status" value="1"/>
</dbReference>
<dbReference type="GO" id="GO:0006559">
    <property type="term" value="P:L-phenylalanine catabolic process"/>
    <property type="evidence" value="ECO:0007669"/>
    <property type="project" value="UniProtKB-UniRule"/>
</dbReference>
<feature type="binding site" evidence="11">
    <location>
        <position position="371"/>
    </location>
    <ligand>
        <name>Fe cation</name>
        <dbReference type="ChEBI" id="CHEBI:24875"/>
    </ligand>
</feature>
<evidence type="ECO:0000256" key="4">
    <source>
        <dbReference type="ARBA" id="ARBA00022878"/>
    </source>
</evidence>
<dbReference type="InterPro" id="IPR046451">
    <property type="entry name" value="HgmA_C"/>
</dbReference>
<dbReference type="AlphaFoldDB" id="A4BNU0"/>
<evidence type="ECO:0000259" key="13">
    <source>
        <dbReference type="Pfam" id="PF20510"/>
    </source>
</evidence>
<keyword evidence="4" id="KW-0828">Tyrosine catabolism</keyword>
<evidence type="ECO:0000256" key="2">
    <source>
        <dbReference type="ARBA" id="ARBA00007757"/>
    </source>
</evidence>
<evidence type="ECO:0000256" key="7">
    <source>
        <dbReference type="ARBA" id="ARBA00023004"/>
    </source>
</evidence>
<sequence>MAAADRELQYMSGFHNDFQTEALPGALPIGRNSPQRAPYGLYPEQLSGTAFTAPRAANRRSWLYRTQPSVVQAEYRRSGTAGLQLPNCDEPPDPNPMRWDPLPIPQAPIDFIAGLLTYCVNGDIATQAGCGIHLYACNQDMTDTFFYDADGELLIVPQLGELLVHTEMGRLALAPGEIAVIPRGVKFQVRLAPGTKTARGYVCENFGTLLQLPERGPIGANGLASARDFLTPIAAYEQRMGDFTLLAKFQGHLWACTLDHSPLDVVAWHGNYAPYKYPLTRFNVINTVSFDHPDPSIFTVLSSPSATPGTANLDFVIFPPRWLVAEDTFRPPYFHRNVMSEFMGLVHGAYDAKAEGFQPGGASLHNCLTPHGPDAKAFKTATQTPLQPVYLSDTLAFMFESRYPYRVTAQALNASFRQHDYVQVWQDLAPQFDPPPG</sequence>
<dbReference type="InterPro" id="IPR011051">
    <property type="entry name" value="RmlC_Cupin_sf"/>
</dbReference>
<dbReference type="GO" id="GO:0046872">
    <property type="term" value="F:metal ion binding"/>
    <property type="evidence" value="ECO:0007669"/>
    <property type="project" value="UniProtKB-KW"/>
</dbReference>
<dbReference type="RefSeq" id="WP_005002330.1">
    <property type="nucleotide sequence ID" value="NZ_CH672427.1"/>
</dbReference>